<evidence type="ECO:0000313" key="2">
    <source>
        <dbReference type="EMBL" id="MBS8259746.1"/>
    </source>
</evidence>
<dbReference type="RefSeq" id="WP_213215316.1">
    <property type="nucleotide sequence ID" value="NZ_QTKU01000001.1"/>
</dbReference>
<organism evidence="2 3">
    <name type="scientific">Roseibium polysiphoniae</name>
    <dbReference type="NCBI Taxonomy" id="2571221"/>
    <lineage>
        <taxon>Bacteria</taxon>
        <taxon>Pseudomonadati</taxon>
        <taxon>Pseudomonadota</taxon>
        <taxon>Alphaproteobacteria</taxon>
        <taxon>Hyphomicrobiales</taxon>
        <taxon>Stappiaceae</taxon>
        <taxon>Roseibium</taxon>
    </lineage>
</organism>
<name>A0A944GSL4_9HYPH</name>
<keyword evidence="1" id="KW-0812">Transmembrane</keyword>
<comment type="caution">
    <text evidence="2">The sequence shown here is derived from an EMBL/GenBank/DDBJ whole genome shotgun (WGS) entry which is preliminary data.</text>
</comment>
<dbReference type="EMBL" id="QTKU01000001">
    <property type="protein sequence ID" value="MBS8259746.1"/>
    <property type="molecule type" value="Genomic_DNA"/>
</dbReference>
<reference evidence="2" key="1">
    <citation type="submission" date="2018-08" db="EMBL/GenBank/DDBJ databases">
        <authorList>
            <person name="Jin W."/>
            <person name="Wang H."/>
            <person name="Yang Y."/>
            <person name="Li M."/>
            <person name="Liu J."/>
        </authorList>
    </citation>
    <scope>NUCLEOTIDE SEQUENCE</scope>
    <source>
        <strain evidence="2">AESS21</strain>
    </source>
</reference>
<protein>
    <recommendedName>
        <fullName evidence="4">Pentapeptide repeat protein</fullName>
    </recommendedName>
</protein>
<reference evidence="2" key="2">
    <citation type="journal article" date="2021" name="Microorganisms">
        <title>Bacterial Dimethylsulfoniopropionate Biosynthesis in the East China Sea.</title>
        <authorList>
            <person name="Liu J."/>
            <person name="Zhang Y."/>
            <person name="Liu J."/>
            <person name="Zhong H."/>
            <person name="Williams B.T."/>
            <person name="Zheng Y."/>
            <person name="Curson A.R.J."/>
            <person name="Sun C."/>
            <person name="Sun H."/>
            <person name="Song D."/>
            <person name="Wagner Mackenzie B."/>
            <person name="Bermejo Martinez A."/>
            <person name="Todd J.D."/>
            <person name="Zhang X.H."/>
        </authorList>
    </citation>
    <scope>NUCLEOTIDE SEQUENCE</scope>
    <source>
        <strain evidence="2">AESS21</strain>
    </source>
</reference>
<evidence type="ECO:0000256" key="1">
    <source>
        <dbReference type="SAM" id="Phobius"/>
    </source>
</evidence>
<dbReference type="Proteomes" id="UP000705379">
    <property type="component" value="Unassembled WGS sequence"/>
</dbReference>
<gene>
    <name evidence="2" type="ORF">DYI23_05895</name>
</gene>
<keyword evidence="1" id="KW-0472">Membrane</keyword>
<keyword evidence="1" id="KW-1133">Transmembrane helix</keyword>
<feature type="transmembrane region" description="Helical" evidence="1">
    <location>
        <begin position="88"/>
        <end position="107"/>
    </location>
</feature>
<evidence type="ECO:0008006" key="4">
    <source>
        <dbReference type="Google" id="ProtNLM"/>
    </source>
</evidence>
<feature type="transmembrane region" description="Helical" evidence="1">
    <location>
        <begin position="33"/>
        <end position="55"/>
    </location>
</feature>
<proteinExistence type="predicted"/>
<dbReference type="AlphaFoldDB" id="A0A944GSL4"/>
<sequence length="421" mass="47520">MSQPPDTEPAPVTTRRSDTEFAHGDVGFRPPEALMSGIVLGFVGLGLALLIAANIDVEWTWVYWGQHRVGEDGTTEITFDRSTIFRNFGLAALAAIGLVLAVWRSWLAYKQTQIGLKQNETANKQTTIAHKGLQIERFQKALEMIGRGNDIQVKLAGLRILETLANEDPKILLEQVSYCLMDYVRERTKENNDAFFNLNTERRFRNHKAKLEPPETTSADVELALNALFRLRTKLDHLQTAEVPIQYDLSDTSFEYVTLTGYDLSQIEFRHCWHSLFGITQCDLTESTLENFFGQGEVGSGCDLSGASISLNDHWEINECYFNPDNPPIELTVKRPKGLVAPADRYIFHEKKWPIVLPPDFTGNDTEKEAYFRTALELLDWGDLETDLVALMAGHPYCNTPFKPDIAANHGEKPELKRGTI</sequence>
<evidence type="ECO:0000313" key="3">
    <source>
        <dbReference type="Proteomes" id="UP000705379"/>
    </source>
</evidence>
<accession>A0A944GSL4</accession>
<dbReference type="SUPFAM" id="SSF141571">
    <property type="entry name" value="Pentapeptide repeat-like"/>
    <property type="match status" value="1"/>
</dbReference>